<dbReference type="SMART" id="SM00671">
    <property type="entry name" value="SEL1"/>
    <property type="match status" value="5"/>
</dbReference>
<keyword evidence="3" id="KW-1185">Reference proteome</keyword>
<evidence type="ECO:0000256" key="1">
    <source>
        <dbReference type="SAM" id="SignalP"/>
    </source>
</evidence>
<dbReference type="PANTHER" id="PTHR11102">
    <property type="entry name" value="SEL-1-LIKE PROTEIN"/>
    <property type="match status" value="1"/>
</dbReference>
<keyword evidence="1" id="KW-0732">Signal</keyword>
<feature type="signal peptide" evidence="1">
    <location>
        <begin position="1"/>
        <end position="23"/>
    </location>
</feature>
<reference evidence="2 3" key="1">
    <citation type="submission" date="2016-10" db="EMBL/GenBank/DDBJ databases">
        <authorList>
            <person name="de Groot N.N."/>
        </authorList>
    </citation>
    <scope>NUCLEOTIDE SEQUENCE [LARGE SCALE GENOMIC DNA]</scope>
    <source>
        <strain evidence="2 3">B7-7</strain>
    </source>
</reference>
<dbReference type="STRING" id="867345.SAMN05421693_101110"/>
<gene>
    <name evidence="2" type="ORF">SAMN05421693_101110</name>
</gene>
<accession>A0A1H8Z0P7</accession>
<dbReference type="Proteomes" id="UP000199496">
    <property type="component" value="Unassembled WGS sequence"/>
</dbReference>
<organism evidence="2 3">
    <name type="scientific">Ectothiorhodospira magna</name>
    <dbReference type="NCBI Taxonomy" id="867345"/>
    <lineage>
        <taxon>Bacteria</taxon>
        <taxon>Pseudomonadati</taxon>
        <taxon>Pseudomonadota</taxon>
        <taxon>Gammaproteobacteria</taxon>
        <taxon>Chromatiales</taxon>
        <taxon>Ectothiorhodospiraceae</taxon>
        <taxon>Ectothiorhodospira</taxon>
    </lineage>
</organism>
<evidence type="ECO:0000313" key="3">
    <source>
        <dbReference type="Proteomes" id="UP000199496"/>
    </source>
</evidence>
<name>A0A1H8Z0P7_9GAMM</name>
<evidence type="ECO:0000313" key="2">
    <source>
        <dbReference type="EMBL" id="SEP57892.1"/>
    </source>
</evidence>
<dbReference type="AlphaFoldDB" id="A0A1H8Z0P7"/>
<dbReference type="InterPro" id="IPR050767">
    <property type="entry name" value="Sel1_AlgK"/>
</dbReference>
<dbReference type="OrthoDB" id="5365194at2"/>
<protein>
    <recommendedName>
        <fullName evidence="4">TPR repeat</fullName>
    </recommendedName>
</protein>
<dbReference type="EMBL" id="FOFO01000001">
    <property type="protein sequence ID" value="SEP57892.1"/>
    <property type="molecule type" value="Genomic_DNA"/>
</dbReference>
<dbReference type="Gene3D" id="1.25.40.10">
    <property type="entry name" value="Tetratricopeptide repeat domain"/>
    <property type="match status" value="2"/>
</dbReference>
<feature type="chain" id="PRO_5011795070" description="TPR repeat" evidence="1">
    <location>
        <begin position="24"/>
        <end position="276"/>
    </location>
</feature>
<dbReference type="PANTHER" id="PTHR11102:SF160">
    <property type="entry name" value="ERAD-ASSOCIATED E3 UBIQUITIN-PROTEIN LIGASE COMPONENT HRD3"/>
    <property type="match status" value="1"/>
</dbReference>
<evidence type="ECO:0008006" key="4">
    <source>
        <dbReference type="Google" id="ProtNLM"/>
    </source>
</evidence>
<dbReference type="InterPro" id="IPR006597">
    <property type="entry name" value="Sel1-like"/>
</dbReference>
<proteinExistence type="predicted"/>
<dbReference type="InterPro" id="IPR011990">
    <property type="entry name" value="TPR-like_helical_dom_sf"/>
</dbReference>
<sequence length="276" mass="30154">MRILLLTLLLLSISATSANPAPADPETQAHQYLSQNPPAYDQAKILFMQAAKQGSSTAMAYLGWLFEHGHGTTADGEQAVYWYDQAAQAGALPYAMHLGWLYLRGEVVPRDRETSEHWFWYAIDRGHAPARVALASIWIADALGGRDPDLALAAEALLLPAMEAGEVLALYFLARLYIEGIGSVTADDDKALHYTREGAQQGHPRMQAWLAMMHAQGRGVRVDPVAAIQWSNLAAAGGDELGLELRRALESQATPEQIQEGRGRAVTWALSQEQPD</sequence>
<dbReference type="RefSeq" id="WP_090202401.1">
    <property type="nucleotide sequence ID" value="NZ_FOFO01000001.1"/>
</dbReference>
<dbReference type="Pfam" id="PF08238">
    <property type="entry name" value="Sel1"/>
    <property type="match status" value="5"/>
</dbReference>
<dbReference type="SUPFAM" id="SSF81901">
    <property type="entry name" value="HCP-like"/>
    <property type="match status" value="2"/>
</dbReference>